<dbReference type="HOGENOM" id="CLU_031114_4_1_0"/>
<dbReference type="Gene3D" id="1.20.810.10">
    <property type="entry name" value="Cytochrome Bc1 Complex, Chain C"/>
    <property type="match status" value="1"/>
</dbReference>
<keyword evidence="5 10" id="KW-0479">Metal-binding</keyword>
<feature type="domain" description="Cytochrome b/b6 N-terminal region profile" evidence="12">
    <location>
        <begin position="4"/>
        <end position="215"/>
    </location>
</feature>
<evidence type="ECO:0000259" key="13">
    <source>
        <dbReference type="PROSITE" id="PS51003"/>
    </source>
</evidence>
<feature type="transmembrane region" description="Helical" evidence="11">
    <location>
        <begin position="340"/>
        <end position="358"/>
    </location>
</feature>
<dbReference type="eggNOG" id="COG1290">
    <property type="taxonomic scope" value="Bacteria"/>
</dbReference>
<dbReference type="GO" id="GO:0009055">
    <property type="term" value="F:electron transfer activity"/>
    <property type="evidence" value="ECO:0007669"/>
    <property type="project" value="InterPro"/>
</dbReference>
<dbReference type="RefSeq" id="WP_002652038.1">
    <property type="nucleotide sequence ID" value="NZ_CH672376.1"/>
</dbReference>
<evidence type="ECO:0000256" key="7">
    <source>
        <dbReference type="ARBA" id="ARBA00022989"/>
    </source>
</evidence>
<keyword evidence="4 11" id="KW-0812">Transmembrane</keyword>
<dbReference type="InterPro" id="IPR036909">
    <property type="entry name" value="Cyt_c-like_dom_sf"/>
</dbReference>
<dbReference type="Proteomes" id="UP000004358">
    <property type="component" value="Unassembled WGS sequence"/>
</dbReference>
<dbReference type="SUPFAM" id="SSF81648">
    <property type="entry name" value="a domain/subunit of cytochrome bc1 complex (Ubiquinol-cytochrome c reductase)"/>
    <property type="match status" value="1"/>
</dbReference>
<dbReference type="AlphaFoldDB" id="A3ZQU1"/>
<feature type="transmembrane region" description="Helical" evidence="11">
    <location>
        <begin position="183"/>
        <end position="206"/>
    </location>
</feature>
<feature type="domain" description="Cytochrome c" evidence="14">
    <location>
        <begin position="536"/>
        <end position="629"/>
    </location>
</feature>
<feature type="transmembrane region" description="Helical" evidence="11">
    <location>
        <begin position="34"/>
        <end position="58"/>
    </location>
</feature>
<dbReference type="GO" id="GO:0046872">
    <property type="term" value="F:metal ion binding"/>
    <property type="evidence" value="ECO:0007669"/>
    <property type="project" value="UniProtKB-KW"/>
</dbReference>
<dbReference type="PROSITE" id="PS51007">
    <property type="entry name" value="CYTC"/>
    <property type="match status" value="2"/>
</dbReference>
<keyword evidence="9 11" id="KW-0472">Membrane</keyword>
<evidence type="ECO:0000256" key="1">
    <source>
        <dbReference type="ARBA" id="ARBA00004141"/>
    </source>
</evidence>
<evidence type="ECO:0000256" key="4">
    <source>
        <dbReference type="ARBA" id="ARBA00022692"/>
    </source>
</evidence>
<feature type="transmembrane region" description="Helical" evidence="11">
    <location>
        <begin position="118"/>
        <end position="138"/>
    </location>
</feature>
<dbReference type="PROSITE" id="PS51003">
    <property type="entry name" value="CYTB_CTER"/>
    <property type="match status" value="1"/>
</dbReference>
<evidence type="ECO:0000313" key="16">
    <source>
        <dbReference type="Proteomes" id="UP000004358"/>
    </source>
</evidence>
<comment type="subcellular location">
    <subcellularLocation>
        <location evidence="1">Membrane</location>
        <topology evidence="1">Multi-pass membrane protein</topology>
    </subcellularLocation>
</comment>
<organism evidence="15 16">
    <name type="scientific">Blastopirellula marina DSM 3645</name>
    <dbReference type="NCBI Taxonomy" id="314230"/>
    <lineage>
        <taxon>Bacteria</taxon>
        <taxon>Pseudomonadati</taxon>
        <taxon>Planctomycetota</taxon>
        <taxon>Planctomycetia</taxon>
        <taxon>Pirellulales</taxon>
        <taxon>Pirellulaceae</taxon>
        <taxon>Blastopirellula</taxon>
    </lineage>
</organism>
<comment type="caution">
    <text evidence="15">The sequence shown here is derived from an EMBL/GenBank/DDBJ whole genome shotgun (WGS) entry which is preliminary data.</text>
</comment>
<feature type="transmembrane region" description="Helical" evidence="11">
    <location>
        <begin position="309"/>
        <end position="328"/>
    </location>
</feature>
<dbReference type="Gene3D" id="1.10.760.10">
    <property type="entry name" value="Cytochrome c-like domain"/>
    <property type="match status" value="1"/>
</dbReference>
<dbReference type="PANTHER" id="PTHR19271:SF16">
    <property type="entry name" value="CYTOCHROME B"/>
    <property type="match status" value="1"/>
</dbReference>
<evidence type="ECO:0000256" key="6">
    <source>
        <dbReference type="ARBA" id="ARBA00022982"/>
    </source>
</evidence>
<evidence type="ECO:0000259" key="12">
    <source>
        <dbReference type="PROSITE" id="PS51002"/>
    </source>
</evidence>
<dbReference type="Pfam" id="PF00032">
    <property type="entry name" value="Cytochrom_B_C"/>
    <property type="match status" value="1"/>
</dbReference>
<protein>
    <submittedName>
        <fullName evidence="15">Menaquinol-cytochrome-c reductase cytochrome b subunit</fullName>
    </submittedName>
</protein>
<evidence type="ECO:0000256" key="2">
    <source>
        <dbReference type="ARBA" id="ARBA00022448"/>
    </source>
</evidence>
<dbReference type="Pfam" id="PF00033">
    <property type="entry name" value="Cytochrome_B"/>
    <property type="match status" value="1"/>
</dbReference>
<keyword evidence="7 11" id="KW-1133">Transmembrane helix</keyword>
<sequence length="639" mass="70683">MNRLWEWLDDRTGYKHLVNEALYEHIPGGSRWRYVWGSTLVFAFVVQMITGTFLWMAYSANSKGAWESVYYIQYEMQGGWILRGLHHFMAQAMIVLLALHFLQVVIDGAYKAPREFNFWTGLILMKIVLGLSLTGYLLPWDQKGYWATKVATTLMGLIPAIGGDLQKVVVGGTDYGHATLTRFFALHAGVLPGLLLVFLGIHLYFFRRAGIHAVGADKRAAAYFWPDQVLKDAVACLAVLAVVMLFVVKGFMFPPQQHVPGVPVEAYFGAELGAPADPANSYAAARPEWYFLFLFQFLKLKTFAGHNEIYGAIIIPGLVMGLLFLMPFIGRWKLGHRFNVALVLGILLGAGSLTFMALREDWSDAGYKAAVADAHVQSLRAVQLAQQGIPDGGAISLMRNDPKTQGPILFARHCGSCHAHQPVEGLLAADPLFAATKPPEPASAPNLYKFGTTEWMTAFLDPHTQMLATADGEAEVAPINSLTFFGGTAHVEGEMAGYVTDTIGDEAEWTPDQIEAVVMALANESGVESPDQLDADQIAAGRVLLQDGNRCAMCHKFHTENDAAYAPDLTGYASRKWLLEFISNPAAEKFYGDNNDRMPSFYIDPHQPLANRIQKRELELIVDWIAADWYEPEAVLESQ</sequence>
<feature type="transmembrane region" description="Helical" evidence="11">
    <location>
        <begin position="233"/>
        <end position="253"/>
    </location>
</feature>
<dbReference type="OrthoDB" id="9804503at2"/>
<evidence type="ECO:0000256" key="9">
    <source>
        <dbReference type="ARBA" id="ARBA00023136"/>
    </source>
</evidence>
<keyword evidence="2" id="KW-0813">Transport</keyword>
<evidence type="ECO:0000256" key="8">
    <source>
        <dbReference type="ARBA" id="ARBA00023004"/>
    </source>
</evidence>
<feature type="domain" description="Cytochrome b/b6 C-terminal region profile" evidence="13">
    <location>
        <begin position="214"/>
        <end position="329"/>
    </location>
</feature>
<gene>
    <name evidence="15" type="ORF">DSM3645_20707</name>
</gene>
<evidence type="ECO:0000259" key="14">
    <source>
        <dbReference type="PROSITE" id="PS51007"/>
    </source>
</evidence>
<evidence type="ECO:0000313" key="15">
    <source>
        <dbReference type="EMBL" id="EAQ81031.1"/>
    </source>
</evidence>
<dbReference type="GO" id="GO:0016020">
    <property type="term" value="C:membrane"/>
    <property type="evidence" value="ECO:0007669"/>
    <property type="project" value="UniProtKB-SubCell"/>
</dbReference>
<evidence type="ECO:0000256" key="11">
    <source>
        <dbReference type="SAM" id="Phobius"/>
    </source>
</evidence>
<dbReference type="InterPro" id="IPR027387">
    <property type="entry name" value="Cytb/b6-like_sf"/>
</dbReference>
<dbReference type="SUPFAM" id="SSF46626">
    <property type="entry name" value="Cytochrome c"/>
    <property type="match status" value="1"/>
</dbReference>
<keyword evidence="6" id="KW-0249">Electron transport</keyword>
<dbReference type="Pfam" id="PF00034">
    <property type="entry name" value="Cytochrom_C"/>
    <property type="match status" value="1"/>
</dbReference>
<feature type="transmembrane region" description="Helical" evidence="11">
    <location>
        <begin position="88"/>
        <end position="106"/>
    </location>
</feature>
<keyword evidence="3 10" id="KW-0349">Heme</keyword>
<dbReference type="PANTHER" id="PTHR19271">
    <property type="entry name" value="CYTOCHROME B"/>
    <property type="match status" value="1"/>
</dbReference>
<evidence type="ECO:0000256" key="5">
    <source>
        <dbReference type="ARBA" id="ARBA00022723"/>
    </source>
</evidence>
<evidence type="ECO:0000256" key="3">
    <source>
        <dbReference type="ARBA" id="ARBA00022617"/>
    </source>
</evidence>
<keyword evidence="8 10" id="KW-0408">Iron</keyword>
<reference evidence="15 16" key="1">
    <citation type="submission" date="2006-02" db="EMBL/GenBank/DDBJ databases">
        <authorList>
            <person name="Amann R."/>
            <person name="Ferriera S."/>
            <person name="Johnson J."/>
            <person name="Kravitz S."/>
            <person name="Halpern A."/>
            <person name="Remington K."/>
            <person name="Beeson K."/>
            <person name="Tran B."/>
            <person name="Rogers Y.-H."/>
            <person name="Friedman R."/>
            <person name="Venter J.C."/>
        </authorList>
    </citation>
    <scope>NUCLEOTIDE SEQUENCE [LARGE SCALE GENOMIC DNA]</scope>
    <source>
        <strain evidence="15 16">DSM 3645</strain>
    </source>
</reference>
<dbReference type="InterPro" id="IPR005797">
    <property type="entry name" value="Cyt_b/b6_N"/>
</dbReference>
<evidence type="ECO:0000256" key="10">
    <source>
        <dbReference type="PROSITE-ProRule" id="PRU00433"/>
    </source>
</evidence>
<dbReference type="STRING" id="314230.DSM3645_20707"/>
<dbReference type="GO" id="GO:0022904">
    <property type="term" value="P:respiratory electron transport chain"/>
    <property type="evidence" value="ECO:0007669"/>
    <property type="project" value="InterPro"/>
</dbReference>
<dbReference type="EMBL" id="AANZ01000006">
    <property type="protein sequence ID" value="EAQ81031.1"/>
    <property type="molecule type" value="Genomic_DNA"/>
</dbReference>
<dbReference type="InterPro" id="IPR009056">
    <property type="entry name" value="Cyt_c-like_dom"/>
</dbReference>
<proteinExistence type="predicted"/>
<accession>A3ZQU1</accession>
<dbReference type="InterPro" id="IPR016174">
    <property type="entry name" value="Di-haem_cyt_TM"/>
</dbReference>
<dbReference type="PROSITE" id="PS51002">
    <property type="entry name" value="CYTB_NTER"/>
    <property type="match status" value="1"/>
</dbReference>
<feature type="domain" description="Cytochrome c" evidence="14">
    <location>
        <begin position="401"/>
        <end position="522"/>
    </location>
</feature>
<dbReference type="eggNOG" id="COG2010">
    <property type="taxonomic scope" value="Bacteria"/>
</dbReference>
<dbReference type="InterPro" id="IPR036150">
    <property type="entry name" value="Cyt_b/b6_C_sf"/>
</dbReference>
<dbReference type="GO" id="GO:0016491">
    <property type="term" value="F:oxidoreductase activity"/>
    <property type="evidence" value="ECO:0007669"/>
    <property type="project" value="InterPro"/>
</dbReference>
<dbReference type="SUPFAM" id="SSF81342">
    <property type="entry name" value="Transmembrane di-heme cytochromes"/>
    <property type="match status" value="1"/>
</dbReference>
<dbReference type="GO" id="GO:0020037">
    <property type="term" value="F:heme binding"/>
    <property type="evidence" value="ECO:0007669"/>
    <property type="project" value="InterPro"/>
</dbReference>
<name>A3ZQU1_9BACT</name>
<dbReference type="InterPro" id="IPR005798">
    <property type="entry name" value="Cyt_b/b6_C"/>
</dbReference>